<name>A0AAV9EUR4_ACOCL</name>
<dbReference type="EMBL" id="JAUJYO010000005">
    <property type="protein sequence ID" value="KAK1317473.1"/>
    <property type="molecule type" value="Genomic_DNA"/>
</dbReference>
<reference evidence="1" key="1">
    <citation type="journal article" date="2023" name="Nat. Commun.">
        <title>Diploid and tetraploid genomes of Acorus and the evolution of monocots.</title>
        <authorList>
            <person name="Ma L."/>
            <person name="Liu K.W."/>
            <person name="Li Z."/>
            <person name="Hsiao Y.Y."/>
            <person name="Qi Y."/>
            <person name="Fu T."/>
            <person name="Tang G.D."/>
            <person name="Zhang D."/>
            <person name="Sun W.H."/>
            <person name="Liu D.K."/>
            <person name="Li Y."/>
            <person name="Chen G.Z."/>
            <person name="Liu X.D."/>
            <person name="Liao X.Y."/>
            <person name="Jiang Y.T."/>
            <person name="Yu X."/>
            <person name="Hao Y."/>
            <person name="Huang J."/>
            <person name="Zhao X.W."/>
            <person name="Ke S."/>
            <person name="Chen Y.Y."/>
            <person name="Wu W.L."/>
            <person name="Hsu J.L."/>
            <person name="Lin Y.F."/>
            <person name="Huang M.D."/>
            <person name="Li C.Y."/>
            <person name="Huang L."/>
            <person name="Wang Z.W."/>
            <person name="Zhao X."/>
            <person name="Zhong W.Y."/>
            <person name="Peng D.H."/>
            <person name="Ahmad S."/>
            <person name="Lan S."/>
            <person name="Zhang J.S."/>
            <person name="Tsai W.C."/>
            <person name="Van de Peer Y."/>
            <person name="Liu Z.J."/>
        </authorList>
    </citation>
    <scope>NUCLEOTIDE SEQUENCE</scope>
    <source>
        <strain evidence="1">CP</strain>
    </source>
</reference>
<protein>
    <submittedName>
        <fullName evidence="1">Uncharacterized protein</fullName>
    </submittedName>
</protein>
<comment type="caution">
    <text evidence="1">The sequence shown here is derived from an EMBL/GenBank/DDBJ whole genome shotgun (WGS) entry which is preliminary data.</text>
</comment>
<gene>
    <name evidence="1" type="ORF">QJS10_CPA05g02440</name>
</gene>
<evidence type="ECO:0000313" key="1">
    <source>
        <dbReference type="EMBL" id="KAK1317473.1"/>
    </source>
</evidence>
<evidence type="ECO:0000313" key="2">
    <source>
        <dbReference type="Proteomes" id="UP001180020"/>
    </source>
</evidence>
<keyword evidence="2" id="KW-1185">Reference proteome</keyword>
<sequence>MGVNPKWISVVLDPHNLQLLDLGIKSCSSPIKKGHLCKNKSKEGTRRLDSPLELLKERISPFK</sequence>
<dbReference type="Proteomes" id="UP001180020">
    <property type="component" value="Unassembled WGS sequence"/>
</dbReference>
<proteinExistence type="predicted"/>
<organism evidence="1 2">
    <name type="scientific">Acorus calamus</name>
    <name type="common">Sweet flag</name>
    <dbReference type="NCBI Taxonomy" id="4465"/>
    <lineage>
        <taxon>Eukaryota</taxon>
        <taxon>Viridiplantae</taxon>
        <taxon>Streptophyta</taxon>
        <taxon>Embryophyta</taxon>
        <taxon>Tracheophyta</taxon>
        <taxon>Spermatophyta</taxon>
        <taxon>Magnoliopsida</taxon>
        <taxon>Liliopsida</taxon>
        <taxon>Acoraceae</taxon>
        <taxon>Acorus</taxon>
    </lineage>
</organism>
<accession>A0AAV9EUR4</accession>
<reference evidence="1" key="2">
    <citation type="submission" date="2023-06" db="EMBL/GenBank/DDBJ databases">
        <authorList>
            <person name="Ma L."/>
            <person name="Liu K.-W."/>
            <person name="Li Z."/>
            <person name="Hsiao Y.-Y."/>
            <person name="Qi Y."/>
            <person name="Fu T."/>
            <person name="Tang G."/>
            <person name="Zhang D."/>
            <person name="Sun W.-H."/>
            <person name="Liu D.-K."/>
            <person name="Li Y."/>
            <person name="Chen G.-Z."/>
            <person name="Liu X.-D."/>
            <person name="Liao X.-Y."/>
            <person name="Jiang Y.-T."/>
            <person name="Yu X."/>
            <person name="Hao Y."/>
            <person name="Huang J."/>
            <person name="Zhao X.-W."/>
            <person name="Ke S."/>
            <person name="Chen Y.-Y."/>
            <person name="Wu W.-L."/>
            <person name="Hsu J.-L."/>
            <person name="Lin Y.-F."/>
            <person name="Huang M.-D."/>
            <person name="Li C.-Y."/>
            <person name="Huang L."/>
            <person name="Wang Z.-W."/>
            <person name="Zhao X."/>
            <person name="Zhong W.-Y."/>
            <person name="Peng D.-H."/>
            <person name="Ahmad S."/>
            <person name="Lan S."/>
            <person name="Zhang J.-S."/>
            <person name="Tsai W.-C."/>
            <person name="Van De Peer Y."/>
            <person name="Liu Z.-J."/>
        </authorList>
    </citation>
    <scope>NUCLEOTIDE SEQUENCE</scope>
    <source>
        <strain evidence="1">CP</strain>
        <tissue evidence="1">Leaves</tissue>
    </source>
</reference>
<dbReference type="AlphaFoldDB" id="A0AAV9EUR4"/>